<sequence length="87" mass="10275">LAYIEWFSKFTGSPEPHSKMYRVKRTLNIRERQASIVPVSLIRRSCHLLPKWGQAVPREWTSDNVLDKCSVFLLNSFKDMHTYFNVC</sequence>
<comment type="caution">
    <text evidence="1">The sequence shown here is derived from an EMBL/GenBank/DDBJ whole genome shotgun (WGS) entry which is preliminary data.</text>
</comment>
<proteinExistence type="predicted"/>
<gene>
    <name evidence="1" type="ORF">BJ138DRAFT_1018599</name>
</gene>
<organism evidence="1 2">
    <name type="scientific">Hygrophoropsis aurantiaca</name>
    <dbReference type="NCBI Taxonomy" id="72124"/>
    <lineage>
        <taxon>Eukaryota</taxon>
        <taxon>Fungi</taxon>
        <taxon>Dikarya</taxon>
        <taxon>Basidiomycota</taxon>
        <taxon>Agaricomycotina</taxon>
        <taxon>Agaricomycetes</taxon>
        <taxon>Agaricomycetidae</taxon>
        <taxon>Boletales</taxon>
        <taxon>Coniophorineae</taxon>
        <taxon>Hygrophoropsidaceae</taxon>
        <taxon>Hygrophoropsis</taxon>
    </lineage>
</organism>
<name>A0ACB7ZWU1_9AGAM</name>
<dbReference type="EMBL" id="MU268354">
    <property type="protein sequence ID" value="KAH7904813.1"/>
    <property type="molecule type" value="Genomic_DNA"/>
</dbReference>
<evidence type="ECO:0000313" key="2">
    <source>
        <dbReference type="Proteomes" id="UP000790377"/>
    </source>
</evidence>
<feature type="non-terminal residue" evidence="1">
    <location>
        <position position="1"/>
    </location>
</feature>
<reference evidence="1" key="1">
    <citation type="journal article" date="2021" name="New Phytol.">
        <title>Evolutionary innovations through gain and loss of genes in the ectomycorrhizal Boletales.</title>
        <authorList>
            <person name="Wu G."/>
            <person name="Miyauchi S."/>
            <person name="Morin E."/>
            <person name="Kuo A."/>
            <person name="Drula E."/>
            <person name="Varga T."/>
            <person name="Kohler A."/>
            <person name="Feng B."/>
            <person name="Cao Y."/>
            <person name="Lipzen A."/>
            <person name="Daum C."/>
            <person name="Hundley H."/>
            <person name="Pangilinan J."/>
            <person name="Johnson J."/>
            <person name="Barry K."/>
            <person name="LaButti K."/>
            <person name="Ng V."/>
            <person name="Ahrendt S."/>
            <person name="Min B."/>
            <person name="Choi I.G."/>
            <person name="Park H."/>
            <person name="Plett J.M."/>
            <person name="Magnuson J."/>
            <person name="Spatafora J.W."/>
            <person name="Nagy L.G."/>
            <person name="Henrissat B."/>
            <person name="Grigoriev I.V."/>
            <person name="Yang Z.L."/>
            <person name="Xu J."/>
            <person name="Martin F.M."/>
        </authorList>
    </citation>
    <scope>NUCLEOTIDE SEQUENCE</scope>
    <source>
        <strain evidence="1">ATCC 28755</strain>
    </source>
</reference>
<protein>
    <submittedName>
        <fullName evidence="1">Uncharacterized protein</fullName>
    </submittedName>
</protein>
<evidence type="ECO:0000313" key="1">
    <source>
        <dbReference type="EMBL" id="KAH7904813.1"/>
    </source>
</evidence>
<accession>A0ACB7ZWU1</accession>
<dbReference type="Proteomes" id="UP000790377">
    <property type="component" value="Unassembled WGS sequence"/>
</dbReference>
<keyword evidence="2" id="KW-1185">Reference proteome</keyword>